<reference evidence="2 3" key="1">
    <citation type="submission" date="2019-02" db="EMBL/GenBank/DDBJ databases">
        <title>Emended description of the genus Rhodopseudomonas and description of Rhodopseudomonas albus sp. nov., a non-phototrophic, heavy-metal-tolerant bacterium isolated from garden soil.</title>
        <authorList>
            <person name="Bao Z."/>
            <person name="Cao W.W."/>
            <person name="Sato Y."/>
            <person name="Nishizawa T."/>
            <person name="Zhao J."/>
            <person name="Guo Y."/>
            <person name="Ohta H."/>
        </authorList>
    </citation>
    <scope>NUCLEOTIDE SEQUENCE [LARGE SCALE GENOMIC DNA]</scope>
    <source>
        <strain evidence="2 3">SK50-23</strain>
    </source>
</reference>
<dbReference type="Pfam" id="PF00733">
    <property type="entry name" value="Asn_synthase"/>
    <property type="match status" value="1"/>
</dbReference>
<evidence type="ECO:0000259" key="1">
    <source>
        <dbReference type="Pfam" id="PF00733"/>
    </source>
</evidence>
<gene>
    <name evidence="2" type="ORF">RPMA_09830</name>
</gene>
<protein>
    <submittedName>
        <fullName evidence="2">Asparagine synthase</fullName>
    </submittedName>
</protein>
<evidence type="ECO:0000313" key="3">
    <source>
        <dbReference type="Proteomes" id="UP000682843"/>
    </source>
</evidence>
<dbReference type="Gene3D" id="3.40.50.620">
    <property type="entry name" value="HUPs"/>
    <property type="match status" value="1"/>
</dbReference>
<organism evidence="2 3">
    <name type="scientific">Tardiphaga alba</name>
    <dbReference type="NCBI Taxonomy" id="340268"/>
    <lineage>
        <taxon>Bacteria</taxon>
        <taxon>Pseudomonadati</taxon>
        <taxon>Pseudomonadota</taxon>
        <taxon>Alphaproteobacteria</taxon>
        <taxon>Hyphomicrobiales</taxon>
        <taxon>Nitrobacteraceae</taxon>
        <taxon>Tardiphaga</taxon>
    </lineage>
</organism>
<dbReference type="EMBL" id="CP036498">
    <property type="protein sequence ID" value="QUS39102.1"/>
    <property type="molecule type" value="Genomic_DNA"/>
</dbReference>
<dbReference type="InterPro" id="IPR001962">
    <property type="entry name" value="Asn_synthase"/>
</dbReference>
<feature type="domain" description="Asparagine synthetase" evidence="1">
    <location>
        <begin position="42"/>
        <end position="290"/>
    </location>
</feature>
<dbReference type="SUPFAM" id="SSF52402">
    <property type="entry name" value="Adenine nucleotide alpha hydrolases-like"/>
    <property type="match status" value="1"/>
</dbReference>
<accession>A0ABX8A658</accession>
<keyword evidence="3" id="KW-1185">Reference proteome</keyword>
<proteinExistence type="predicted"/>
<sequence>MVRLRRLAARARHGPGTMPLRSSSNDDRAAGVFSGWPADLCPLSAGLDSRFIAAGLKAVGYRNVRTFSYGRPRNHEAETAKAIAEQLGYSWTFVPFTAQKQRAMFDDQQHENALWERHDACTSVPFEQDWLAITTLQRSGVITEDAIIVNGQSGDFITGNHAPAALMSTPVGESPEARQARVLSAITAKHYRLWGSLATPRNDATIAALLLEEAKAAGATFGDDEALHGIHEMLEYQDRQVKYVISGQRTYDALGISWRLPLWDDEYVMFWRRAPASLKRDQNLYRRVLQADNWGGVFQNIPVNRKTITPAWIRPLRTATKLAIAPFGRSRWHAVERRAFAWWMDPLRVSAVIPYQRALFDQRGARHAVAHLTERYLAKHGVSLDDLGSVNP</sequence>
<name>A0ABX8A658_9BRAD</name>
<dbReference type="InterPro" id="IPR014729">
    <property type="entry name" value="Rossmann-like_a/b/a_fold"/>
</dbReference>
<dbReference type="Proteomes" id="UP000682843">
    <property type="component" value="Chromosome"/>
</dbReference>
<evidence type="ECO:0000313" key="2">
    <source>
        <dbReference type="EMBL" id="QUS39102.1"/>
    </source>
</evidence>